<gene>
    <name evidence="2" type="ORF">WG926_14555</name>
</gene>
<feature type="compositionally biased region" description="Basic residues" evidence="1">
    <location>
        <begin position="10"/>
        <end position="21"/>
    </location>
</feature>
<name>A0ABU9YL51_9PROT</name>
<evidence type="ECO:0000313" key="2">
    <source>
        <dbReference type="EMBL" id="MEN2989534.1"/>
    </source>
</evidence>
<accession>A0ABU9YL51</accession>
<feature type="region of interest" description="Disordered" evidence="1">
    <location>
        <begin position="1"/>
        <end position="24"/>
    </location>
</feature>
<dbReference type="RefSeq" id="WP_345937617.1">
    <property type="nucleotide sequence ID" value="NZ_JBBKTW010000005.1"/>
</dbReference>
<organism evidence="2 3">
    <name type="scientific">Tistrella arctica</name>
    <dbReference type="NCBI Taxonomy" id="3133430"/>
    <lineage>
        <taxon>Bacteria</taxon>
        <taxon>Pseudomonadati</taxon>
        <taxon>Pseudomonadota</taxon>
        <taxon>Alphaproteobacteria</taxon>
        <taxon>Geminicoccales</taxon>
        <taxon>Geminicoccaceae</taxon>
        <taxon>Tistrella</taxon>
    </lineage>
</organism>
<proteinExistence type="predicted"/>
<evidence type="ECO:0000256" key="1">
    <source>
        <dbReference type="SAM" id="MobiDB-lite"/>
    </source>
</evidence>
<evidence type="ECO:0000313" key="3">
    <source>
        <dbReference type="Proteomes" id="UP001413721"/>
    </source>
</evidence>
<dbReference type="EMBL" id="JBBKTW010000005">
    <property type="protein sequence ID" value="MEN2989534.1"/>
    <property type="molecule type" value="Genomic_DNA"/>
</dbReference>
<comment type="caution">
    <text evidence="2">The sequence shown here is derived from an EMBL/GenBank/DDBJ whole genome shotgun (WGS) entry which is preliminary data.</text>
</comment>
<dbReference type="Proteomes" id="UP001413721">
    <property type="component" value="Unassembled WGS sequence"/>
</dbReference>
<sequence>MQGQGDGRHRLIAKPPARRRPAACDHQRIELPPPCRIEPGDHHQAFGLGLQAWGNGIGCGCAGRCRHPGRGIGRRQGGQGRQGDRDLIGRATRLGSHGLGQGRHSRDPCPIDGSLDRQGRFAALPSRTCRELLNPADQPFDRVLAGVAPGIGRDILRRADILGGAGCGGINLPACRR</sequence>
<reference evidence="2 3" key="1">
    <citation type="submission" date="2024-03" db="EMBL/GenBank/DDBJ databases">
        <title>High-quality draft genome sequencing of Tistrella sp. BH-R2-4.</title>
        <authorList>
            <person name="Dong C."/>
        </authorList>
    </citation>
    <scope>NUCLEOTIDE SEQUENCE [LARGE SCALE GENOMIC DNA]</scope>
    <source>
        <strain evidence="2 3">BH-R2-4</strain>
    </source>
</reference>
<keyword evidence="3" id="KW-1185">Reference proteome</keyword>
<protein>
    <submittedName>
        <fullName evidence="2">Uncharacterized protein</fullName>
    </submittedName>
</protein>